<evidence type="ECO:0000256" key="7">
    <source>
        <dbReference type="ARBA" id="ARBA00022630"/>
    </source>
</evidence>
<dbReference type="InterPro" id="IPR005117">
    <property type="entry name" value="NiRdtase/SiRdtase_haem-b_fer"/>
</dbReference>
<dbReference type="Gene3D" id="2.102.10.10">
    <property type="entry name" value="Rieske [2Fe-2S] iron-sulphur domain"/>
    <property type="match status" value="1"/>
</dbReference>
<sequence length="692" mass="74850">MGVDVASFGNAFPDPEDSIALAQTDAFEGLYKKLFFSKDGTKLLGGILVGDASDYPKLLSLSKSALPLSVKPRELVYGSTGGGEEEEMADSFQVCQCNNVSKGDVVAAIEAKGGDISLGELKTCSKAGTGCGGCVQLVEQILTSEKKKAGVSTKKVVCAHLPFTRQELVHIVRTERHTGYESVLAKHGGAPGSCEICKPAVASILASYQNDMILDGPLLALQDSNDRFLANIQRGGSYSVVPRVPGGEITPAQLIRLGEVAQRWNLYAKITGGQRVDLFGAHRADLPDIWSELLEVGFESGHAYGKALRTVKSCVGSTWCRFGMQDSVDFAIKVENRYKGIRAPHKVKSAVSGCVRECAEAQSKDFGFIATETGYTVFVGGNGGITPVHAQILETDCSEERAIQLIDRFFMFYIRTADRLQRTAPWLQELPGGLEYLKEVIVEDKLGICDSLEKEMQFLVDTYKDEWREVVESPERRAQFADFVNAPDAKEDGIEFVAVRGQKRPADWPKAKCPPTGIPAALDSGLDLTTNARWVRVGAAADFPGDAGLTVLYGKSQLAVFNLASRGEWFATQNMCPHKRAFVLSRSLVGEAGADMRPYAACPLHKKHFDLASGACTTDAEEEGILTFPVDITDGGDVMLLLPPEEILDALLATEKHQITSCSKREFAAASLDARFTEGETKPDEKPLAGAV</sequence>
<evidence type="ECO:0000256" key="4">
    <source>
        <dbReference type="ARBA" id="ARBA00010429"/>
    </source>
</evidence>
<keyword evidence="10" id="KW-0274">FAD</keyword>
<dbReference type="GO" id="GO:0051539">
    <property type="term" value="F:4 iron, 4 sulfur cluster binding"/>
    <property type="evidence" value="ECO:0007669"/>
    <property type="project" value="UniProtKB-KW"/>
</dbReference>
<dbReference type="InterPro" id="IPR006067">
    <property type="entry name" value="NO2/SO3_Rdtase_4Fe4S_dom"/>
</dbReference>
<evidence type="ECO:0000256" key="2">
    <source>
        <dbReference type="ARBA" id="ARBA00001966"/>
    </source>
</evidence>
<name>A0A7S0WSJ9_9CHLO</name>
<evidence type="ECO:0000256" key="11">
    <source>
        <dbReference type="ARBA" id="ARBA00023002"/>
    </source>
</evidence>
<keyword evidence="7" id="KW-0285">Flavoprotein</keyword>
<dbReference type="PROSITE" id="PS00365">
    <property type="entry name" value="NIR_SIR"/>
    <property type="match status" value="1"/>
</dbReference>
<dbReference type="FunFam" id="3.30.413.10:FF:000007">
    <property type="entry name" value="Nitrite reductase [NAD(P)H] large subunit"/>
    <property type="match status" value="1"/>
</dbReference>
<dbReference type="PANTHER" id="PTHR43809">
    <property type="entry name" value="NITRITE REDUCTASE (NADH) LARGE SUBUNIT"/>
    <property type="match status" value="1"/>
</dbReference>
<dbReference type="Gene3D" id="3.30.390.30">
    <property type="match status" value="1"/>
</dbReference>
<keyword evidence="12" id="KW-0408">Iron</keyword>
<keyword evidence="6" id="KW-0349">Heme</keyword>
<comment type="cofactor">
    <cofactor evidence="3">
        <name>FAD</name>
        <dbReference type="ChEBI" id="CHEBI:57692"/>
    </cofactor>
</comment>
<dbReference type="InterPro" id="IPR012748">
    <property type="entry name" value="Rieske-like_NirD"/>
</dbReference>
<protein>
    <recommendedName>
        <fullName evidence="15">Rieske domain-containing protein</fullName>
    </recommendedName>
</protein>
<keyword evidence="11" id="KW-0560">Oxidoreductase</keyword>
<keyword evidence="9" id="KW-0479">Metal-binding</keyword>
<evidence type="ECO:0000259" key="15">
    <source>
        <dbReference type="PROSITE" id="PS51296"/>
    </source>
</evidence>
<dbReference type="EMBL" id="HBFA01031094">
    <property type="protein sequence ID" value="CAD8681813.1"/>
    <property type="molecule type" value="Transcribed_RNA"/>
</dbReference>
<dbReference type="Pfam" id="PF03460">
    <property type="entry name" value="NIR_SIR_ferr"/>
    <property type="match status" value="1"/>
</dbReference>
<dbReference type="SUPFAM" id="SSF50022">
    <property type="entry name" value="ISP domain"/>
    <property type="match status" value="1"/>
</dbReference>
<keyword evidence="8" id="KW-0001">2Fe-2S</keyword>
<dbReference type="InterPro" id="IPR006066">
    <property type="entry name" value="NO2/SO3_Rdtase_FeS/sirohaem_BS"/>
</dbReference>
<comment type="cofactor">
    <cofactor evidence="1">
        <name>siroheme</name>
        <dbReference type="ChEBI" id="CHEBI:60052"/>
    </cofactor>
</comment>
<keyword evidence="5" id="KW-0004">4Fe-4S</keyword>
<dbReference type="CDD" id="cd03529">
    <property type="entry name" value="Rieske_NirD"/>
    <property type="match status" value="1"/>
</dbReference>
<dbReference type="Pfam" id="PF18267">
    <property type="entry name" value="Rubredoxin_C"/>
    <property type="match status" value="1"/>
</dbReference>
<dbReference type="Gene3D" id="3.30.413.10">
    <property type="entry name" value="Sulfite Reductase Hemoprotein, domain 1"/>
    <property type="match status" value="1"/>
</dbReference>
<evidence type="ECO:0000256" key="5">
    <source>
        <dbReference type="ARBA" id="ARBA00022485"/>
    </source>
</evidence>
<dbReference type="InterPro" id="IPR016156">
    <property type="entry name" value="FAD/NAD-linked_Rdtase_dimer_sf"/>
</dbReference>
<dbReference type="SUPFAM" id="SSF56014">
    <property type="entry name" value="Nitrite and sulphite reductase 4Fe-4S domain-like"/>
    <property type="match status" value="1"/>
</dbReference>
<comment type="similarity">
    <text evidence="4">Belongs to the nitrite and sulfite reductase 4Fe-4S domain family.</text>
</comment>
<dbReference type="AlphaFoldDB" id="A0A7S0WSJ9"/>
<keyword evidence="14" id="KW-0534">Nitrate assimilation</keyword>
<evidence type="ECO:0000256" key="6">
    <source>
        <dbReference type="ARBA" id="ARBA00022617"/>
    </source>
</evidence>
<evidence type="ECO:0000256" key="14">
    <source>
        <dbReference type="ARBA" id="ARBA00023063"/>
    </source>
</evidence>
<dbReference type="GO" id="GO:0008942">
    <property type="term" value="F:nitrite reductase [NAD(P)H] activity"/>
    <property type="evidence" value="ECO:0007669"/>
    <property type="project" value="InterPro"/>
</dbReference>
<dbReference type="PRINTS" id="PR00397">
    <property type="entry name" value="SIROHAEM"/>
</dbReference>
<keyword evidence="13" id="KW-0411">Iron-sulfur</keyword>
<dbReference type="UniPathway" id="UPA00653"/>
<dbReference type="PANTHER" id="PTHR43809:SF1">
    <property type="entry name" value="NITRITE REDUCTASE (NADH) LARGE SUBUNIT"/>
    <property type="match status" value="1"/>
</dbReference>
<dbReference type="GO" id="GO:0051537">
    <property type="term" value="F:2 iron, 2 sulfur cluster binding"/>
    <property type="evidence" value="ECO:0007669"/>
    <property type="project" value="UniProtKB-KW"/>
</dbReference>
<evidence type="ECO:0000256" key="8">
    <source>
        <dbReference type="ARBA" id="ARBA00022714"/>
    </source>
</evidence>
<evidence type="ECO:0000256" key="3">
    <source>
        <dbReference type="ARBA" id="ARBA00001974"/>
    </source>
</evidence>
<dbReference type="GO" id="GO:0020037">
    <property type="term" value="F:heme binding"/>
    <property type="evidence" value="ECO:0007669"/>
    <property type="project" value="InterPro"/>
</dbReference>
<accession>A0A7S0WSJ9</accession>
<evidence type="ECO:0000256" key="12">
    <source>
        <dbReference type="ARBA" id="ARBA00023004"/>
    </source>
</evidence>
<dbReference type="SUPFAM" id="SSF55124">
    <property type="entry name" value="Nitrite/Sulfite reductase N-terminal domain-like"/>
    <property type="match status" value="1"/>
</dbReference>
<dbReference type="InterPro" id="IPR041575">
    <property type="entry name" value="Rubredoxin_C"/>
</dbReference>
<proteinExistence type="inferred from homology"/>
<dbReference type="InterPro" id="IPR036922">
    <property type="entry name" value="Rieske_2Fe-2S_sf"/>
</dbReference>
<feature type="domain" description="Rieske" evidence="15">
    <location>
        <begin position="534"/>
        <end position="639"/>
    </location>
</feature>
<evidence type="ECO:0000313" key="16">
    <source>
        <dbReference type="EMBL" id="CAD8681813.1"/>
    </source>
</evidence>
<dbReference type="InterPro" id="IPR052034">
    <property type="entry name" value="NasD-like"/>
</dbReference>
<dbReference type="Gene3D" id="1.10.10.1100">
    <property type="entry name" value="BFD-like [2Fe-2S]-binding domain"/>
    <property type="match status" value="1"/>
</dbReference>
<dbReference type="InterPro" id="IPR036136">
    <property type="entry name" value="Nit/Sulf_reduc_fer-like_dom_sf"/>
</dbReference>
<dbReference type="GO" id="GO:0046872">
    <property type="term" value="F:metal ion binding"/>
    <property type="evidence" value="ECO:0007669"/>
    <property type="project" value="UniProtKB-KW"/>
</dbReference>
<dbReference type="InterPro" id="IPR007419">
    <property type="entry name" value="BFD-like_2Fe2S-bd_dom"/>
</dbReference>
<dbReference type="Pfam" id="PF01077">
    <property type="entry name" value="NIR_SIR"/>
    <property type="match status" value="1"/>
</dbReference>
<dbReference type="GO" id="GO:0042128">
    <property type="term" value="P:nitrate assimilation"/>
    <property type="evidence" value="ECO:0007669"/>
    <property type="project" value="UniProtKB-UniPathway"/>
</dbReference>
<dbReference type="InterPro" id="IPR041854">
    <property type="entry name" value="BFD-like_2Fe2S-bd_dom_sf"/>
</dbReference>
<dbReference type="NCBIfam" id="TIGR02378">
    <property type="entry name" value="nirD_assim_sml"/>
    <property type="match status" value="1"/>
</dbReference>
<evidence type="ECO:0000256" key="13">
    <source>
        <dbReference type="ARBA" id="ARBA00023014"/>
    </source>
</evidence>
<dbReference type="Pfam" id="PF13806">
    <property type="entry name" value="Rieske_2"/>
    <property type="match status" value="1"/>
</dbReference>
<organism evidence="16">
    <name type="scientific">Pyramimonas obovata</name>
    <dbReference type="NCBI Taxonomy" id="1411642"/>
    <lineage>
        <taxon>Eukaryota</taxon>
        <taxon>Viridiplantae</taxon>
        <taxon>Chlorophyta</taxon>
        <taxon>Pyramimonadophyceae</taxon>
        <taxon>Pyramimonadales</taxon>
        <taxon>Pyramimonadaceae</taxon>
        <taxon>Pyramimonas</taxon>
        <taxon>Pyramimonas incertae sedis</taxon>
    </lineage>
</organism>
<dbReference type="PROSITE" id="PS51296">
    <property type="entry name" value="RIESKE"/>
    <property type="match status" value="1"/>
</dbReference>
<comment type="cofactor">
    <cofactor evidence="2">
        <name>[4Fe-4S] cluster</name>
        <dbReference type="ChEBI" id="CHEBI:49883"/>
    </cofactor>
</comment>
<gene>
    <name evidence="16" type="ORF">POBO1169_LOCUS15633</name>
</gene>
<reference evidence="16" key="1">
    <citation type="submission" date="2021-01" db="EMBL/GenBank/DDBJ databases">
        <authorList>
            <person name="Corre E."/>
            <person name="Pelletier E."/>
            <person name="Niang G."/>
            <person name="Scheremetjew M."/>
            <person name="Finn R."/>
            <person name="Kale V."/>
            <person name="Holt S."/>
            <person name="Cochrane G."/>
            <person name="Meng A."/>
            <person name="Brown T."/>
            <person name="Cohen L."/>
        </authorList>
    </citation>
    <scope>NUCLEOTIDE SEQUENCE</scope>
    <source>
        <strain evidence="16">CCMP722</strain>
    </source>
</reference>
<dbReference type="InterPro" id="IPR017941">
    <property type="entry name" value="Rieske_2Fe-2S"/>
</dbReference>
<dbReference type="Pfam" id="PF04324">
    <property type="entry name" value="Fer2_BFD"/>
    <property type="match status" value="1"/>
</dbReference>
<dbReference type="InterPro" id="IPR045854">
    <property type="entry name" value="NO2/SO3_Rdtase_4Fe4S_sf"/>
</dbReference>
<evidence type="ECO:0000256" key="10">
    <source>
        <dbReference type="ARBA" id="ARBA00022827"/>
    </source>
</evidence>
<evidence type="ECO:0000256" key="9">
    <source>
        <dbReference type="ARBA" id="ARBA00022723"/>
    </source>
</evidence>
<evidence type="ECO:0000256" key="1">
    <source>
        <dbReference type="ARBA" id="ARBA00001929"/>
    </source>
</evidence>